<name>A0AAW1XUR2_RUBAR</name>
<dbReference type="InterPro" id="IPR005110">
    <property type="entry name" value="MoeA_linker/N"/>
</dbReference>
<keyword evidence="11 13" id="KW-0501">Molybdenum cofactor biosynthesis</keyword>
<evidence type="ECO:0000256" key="13">
    <source>
        <dbReference type="RuleBase" id="RU365090"/>
    </source>
</evidence>
<keyword evidence="8" id="KW-0547">Nucleotide-binding</keyword>
<comment type="catalytic activity">
    <reaction evidence="13">
        <text>adenylyl-molybdopterin + molybdate = Mo-molybdopterin + AMP + H(+)</text>
        <dbReference type="Rhea" id="RHEA:35047"/>
        <dbReference type="ChEBI" id="CHEBI:15378"/>
        <dbReference type="ChEBI" id="CHEBI:36264"/>
        <dbReference type="ChEBI" id="CHEBI:62727"/>
        <dbReference type="ChEBI" id="CHEBI:71302"/>
        <dbReference type="ChEBI" id="CHEBI:456215"/>
    </reaction>
</comment>
<dbReference type="InterPro" id="IPR005111">
    <property type="entry name" value="MoeA_C_domain_IV"/>
</dbReference>
<dbReference type="SMART" id="SM00852">
    <property type="entry name" value="MoCF_biosynth"/>
    <property type="match status" value="2"/>
</dbReference>
<dbReference type="Proteomes" id="UP001457282">
    <property type="component" value="Unassembled WGS sequence"/>
</dbReference>
<dbReference type="GO" id="GO:0005524">
    <property type="term" value="F:ATP binding"/>
    <property type="evidence" value="ECO:0007669"/>
    <property type="project" value="UniProtKB-UniRule"/>
</dbReference>
<keyword evidence="7 13" id="KW-0479">Metal-binding</keyword>
<dbReference type="AlphaFoldDB" id="A0AAW1XUR2"/>
<dbReference type="SUPFAM" id="SSF63867">
    <property type="entry name" value="MoeA C-terminal domain-like"/>
    <property type="match status" value="1"/>
</dbReference>
<dbReference type="SUPFAM" id="SSF63882">
    <property type="entry name" value="MoeA N-terminal region -like"/>
    <property type="match status" value="1"/>
</dbReference>
<dbReference type="Gene3D" id="3.90.105.10">
    <property type="entry name" value="Molybdopterin biosynthesis moea protein, domain 2"/>
    <property type="match status" value="1"/>
</dbReference>
<dbReference type="GO" id="GO:0061598">
    <property type="term" value="F:molybdopterin adenylyltransferase activity"/>
    <property type="evidence" value="ECO:0007669"/>
    <property type="project" value="UniProtKB-UniRule"/>
</dbReference>
<comment type="similarity">
    <text evidence="3">In the N-terminal section; belongs to the MoaB/Mog family.</text>
</comment>
<dbReference type="EMBL" id="JBEDUW010000003">
    <property type="protein sequence ID" value="KAK9939212.1"/>
    <property type="molecule type" value="Genomic_DNA"/>
</dbReference>
<dbReference type="InterPro" id="IPR038987">
    <property type="entry name" value="MoeA-like"/>
</dbReference>
<comment type="similarity">
    <text evidence="13">Belongs to the MoeA family.</text>
</comment>
<evidence type="ECO:0000259" key="14">
    <source>
        <dbReference type="SMART" id="SM00852"/>
    </source>
</evidence>
<dbReference type="GO" id="GO:0061599">
    <property type="term" value="F:molybdopterin molybdotransferase activity"/>
    <property type="evidence" value="ECO:0007669"/>
    <property type="project" value="UniProtKB-UniRule"/>
</dbReference>
<dbReference type="InterPro" id="IPR036425">
    <property type="entry name" value="MoaB/Mog-like_dom_sf"/>
</dbReference>
<dbReference type="Pfam" id="PF03454">
    <property type="entry name" value="MoeA_C"/>
    <property type="match status" value="1"/>
</dbReference>
<dbReference type="FunFam" id="2.40.340.10:FF:000004">
    <property type="entry name" value="Molybdopterin molybdenumtransferase"/>
    <property type="match status" value="1"/>
</dbReference>
<keyword evidence="16" id="KW-1185">Reference proteome</keyword>
<dbReference type="PANTHER" id="PTHR10192">
    <property type="entry name" value="MOLYBDOPTERIN BIOSYNTHESIS PROTEIN"/>
    <property type="match status" value="1"/>
</dbReference>
<dbReference type="EC" id="2.10.1.1" evidence="13"/>
<evidence type="ECO:0000256" key="9">
    <source>
        <dbReference type="ARBA" id="ARBA00022840"/>
    </source>
</evidence>
<evidence type="ECO:0000256" key="2">
    <source>
        <dbReference type="ARBA" id="ARBA00005046"/>
    </source>
</evidence>
<dbReference type="FunFam" id="3.40.980.10:FF:000002">
    <property type="entry name" value="Molybdopterin molybdenumtransferase"/>
    <property type="match status" value="1"/>
</dbReference>
<dbReference type="Gene3D" id="2.40.340.10">
    <property type="entry name" value="MoeA, C-terminal, domain IV"/>
    <property type="match status" value="1"/>
</dbReference>
<dbReference type="Gene3D" id="3.40.980.10">
    <property type="entry name" value="MoaB/Mog-like domain"/>
    <property type="match status" value="2"/>
</dbReference>
<dbReference type="PANTHER" id="PTHR10192:SF5">
    <property type="entry name" value="GEPHYRIN"/>
    <property type="match status" value="1"/>
</dbReference>
<dbReference type="InterPro" id="IPR036688">
    <property type="entry name" value="MoeA_C_domain_IV_sf"/>
</dbReference>
<keyword evidence="12" id="KW-0511">Multifunctional enzyme</keyword>
<dbReference type="NCBIfam" id="NF045515">
    <property type="entry name" value="Glp_gephyrin"/>
    <property type="match status" value="1"/>
</dbReference>
<dbReference type="SUPFAM" id="SSF53218">
    <property type="entry name" value="Molybdenum cofactor biosynthesis proteins"/>
    <property type="match status" value="2"/>
</dbReference>
<evidence type="ECO:0000256" key="11">
    <source>
        <dbReference type="ARBA" id="ARBA00023150"/>
    </source>
</evidence>
<evidence type="ECO:0000256" key="4">
    <source>
        <dbReference type="ARBA" id="ARBA00008339"/>
    </source>
</evidence>
<dbReference type="GO" id="GO:0005829">
    <property type="term" value="C:cytosol"/>
    <property type="evidence" value="ECO:0007669"/>
    <property type="project" value="TreeGrafter"/>
</dbReference>
<dbReference type="InterPro" id="IPR001453">
    <property type="entry name" value="MoaB/Mog_dom"/>
</dbReference>
<dbReference type="GO" id="GO:0046872">
    <property type="term" value="F:metal ion binding"/>
    <property type="evidence" value="ECO:0007669"/>
    <property type="project" value="UniProtKB-UniRule"/>
</dbReference>
<dbReference type="GO" id="GO:0006777">
    <property type="term" value="P:Mo-molybdopterin cofactor biosynthetic process"/>
    <property type="evidence" value="ECO:0007669"/>
    <property type="project" value="UniProtKB-UniRule"/>
</dbReference>
<dbReference type="InterPro" id="IPR036135">
    <property type="entry name" value="MoeA_linker/N_sf"/>
</dbReference>
<evidence type="ECO:0000256" key="8">
    <source>
        <dbReference type="ARBA" id="ARBA00022741"/>
    </source>
</evidence>
<keyword evidence="9" id="KW-0067">ATP-binding</keyword>
<evidence type="ECO:0000313" key="15">
    <source>
        <dbReference type="EMBL" id="KAK9939212.1"/>
    </source>
</evidence>
<evidence type="ECO:0000256" key="1">
    <source>
        <dbReference type="ARBA" id="ARBA00001946"/>
    </source>
</evidence>
<reference evidence="15 16" key="1">
    <citation type="journal article" date="2023" name="G3 (Bethesda)">
        <title>A chromosome-length genome assembly and annotation of blackberry (Rubus argutus, cv. 'Hillquist').</title>
        <authorList>
            <person name="Bruna T."/>
            <person name="Aryal R."/>
            <person name="Dudchenko O."/>
            <person name="Sargent D.J."/>
            <person name="Mead D."/>
            <person name="Buti M."/>
            <person name="Cavallini A."/>
            <person name="Hytonen T."/>
            <person name="Andres J."/>
            <person name="Pham M."/>
            <person name="Weisz D."/>
            <person name="Mascagni F."/>
            <person name="Usai G."/>
            <person name="Natali L."/>
            <person name="Bassil N."/>
            <person name="Fernandez G.E."/>
            <person name="Lomsadze A."/>
            <person name="Armour M."/>
            <person name="Olukolu B."/>
            <person name="Poorten T."/>
            <person name="Britton C."/>
            <person name="Davik J."/>
            <person name="Ashrafi H."/>
            <person name="Aiden E.L."/>
            <person name="Borodovsky M."/>
            <person name="Worthington M."/>
        </authorList>
    </citation>
    <scope>NUCLEOTIDE SEQUENCE [LARGE SCALE GENOMIC DNA]</scope>
    <source>
        <strain evidence="15">PI 553951</strain>
    </source>
</reference>
<keyword evidence="5 13" id="KW-0500">Molybdenum</keyword>
<evidence type="ECO:0000256" key="3">
    <source>
        <dbReference type="ARBA" id="ARBA00007589"/>
    </source>
</evidence>
<dbReference type="InterPro" id="IPR008284">
    <property type="entry name" value="MoCF_biosynth_CS"/>
</dbReference>
<dbReference type="FunFam" id="3.40.980.10:FF:000009">
    <property type="entry name" value="Molybdopterin molybdenumtransferase"/>
    <property type="match status" value="1"/>
</dbReference>
<protein>
    <recommendedName>
        <fullName evidence="13">Molybdopterin biosynthesis protein CNX1</fullName>
    </recommendedName>
    <alternativeName>
        <fullName evidence="13">Molybdenum cofactor biosynthesis enzyme CNX1</fullName>
    </alternativeName>
    <domain>
        <recommendedName>
            <fullName evidence="13">Molybdopterin molybdenumtransferase</fullName>
            <shortName evidence="13">MPT Mo-transferase</shortName>
            <ecNumber evidence="13">2.10.1.1</ecNumber>
        </recommendedName>
        <alternativeName>
            <fullName evidence="13">Domain E</fullName>
        </alternativeName>
    </domain>
    <domain>
        <recommendedName>
            <fullName evidence="13">Molybdopterin adenylyltransferase</fullName>
            <shortName evidence="13">MPT adenylyltransferase</shortName>
            <ecNumber evidence="13">2.7.7.75</ecNumber>
        </recommendedName>
        <alternativeName>
            <fullName evidence="13">Domain G</fullName>
        </alternativeName>
    </domain>
</protein>
<dbReference type="CDD" id="cd00887">
    <property type="entry name" value="MoeA"/>
    <property type="match status" value="1"/>
</dbReference>
<evidence type="ECO:0000256" key="10">
    <source>
        <dbReference type="ARBA" id="ARBA00022842"/>
    </source>
</evidence>
<evidence type="ECO:0000256" key="7">
    <source>
        <dbReference type="ARBA" id="ARBA00022723"/>
    </source>
</evidence>
<evidence type="ECO:0000256" key="12">
    <source>
        <dbReference type="ARBA" id="ARBA00023268"/>
    </source>
</evidence>
<dbReference type="Pfam" id="PF03453">
    <property type="entry name" value="MoeA_N"/>
    <property type="match status" value="1"/>
</dbReference>
<dbReference type="CDD" id="cd00886">
    <property type="entry name" value="MogA_MoaB"/>
    <property type="match status" value="1"/>
</dbReference>
<comment type="cofactor">
    <cofactor evidence="1 13">
        <name>Mg(2+)</name>
        <dbReference type="ChEBI" id="CHEBI:18420"/>
    </cofactor>
</comment>
<comment type="similarity">
    <text evidence="4">In the C-terminal section; belongs to the MoeA family.</text>
</comment>
<accession>A0AAW1XUR2</accession>
<comment type="function">
    <text evidence="13">Catalyzes two steps in the biosynthesis of the molybdenum cofactor. In the first step, molybdopterin is adenylated. Subsequently, molybdate is inserted into adenylated molybdopterin and AMP is released.</text>
</comment>
<evidence type="ECO:0000256" key="6">
    <source>
        <dbReference type="ARBA" id="ARBA00022679"/>
    </source>
</evidence>
<evidence type="ECO:0000313" key="16">
    <source>
        <dbReference type="Proteomes" id="UP001457282"/>
    </source>
</evidence>
<keyword evidence="10 13" id="KW-0460">Magnesium</keyword>
<dbReference type="NCBIfam" id="TIGR00177">
    <property type="entry name" value="molyb_syn"/>
    <property type="match status" value="2"/>
</dbReference>
<gene>
    <name evidence="15" type="ORF">M0R45_015918</name>
</gene>
<dbReference type="FunFam" id="2.170.190.11:FF:000001">
    <property type="entry name" value="Molybdopterin molybdenumtransferase"/>
    <property type="match status" value="1"/>
</dbReference>
<comment type="catalytic activity">
    <reaction evidence="13">
        <text>molybdopterin + ATP + H(+) = adenylyl-molybdopterin + diphosphate</text>
        <dbReference type="Rhea" id="RHEA:31331"/>
        <dbReference type="ChEBI" id="CHEBI:15378"/>
        <dbReference type="ChEBI" id="CHEBI:30616"/>
        <dbReference type="ChEBI" id="CHEBI:33019"/>
        <dbReference type="ChEBI" id="CHEBI:58698"/>
        <dbReference type="ChEBI" id="CHEBI:62727"/>
    </reaction>
</comment>
<comment type="pathway">
    <text evidence="2 13">Cofactor biosynthesis; molybdopterin biosynthesis.</text>
</comment>
<keyword evidence="6 13" id="KW-0808">Transferase</keyword>
<feature type="domain" description="MoaB/Mog" evidence="14">
    <location>
        <begin position="199"/>
        <end position="348"/>
    </location>
</feature>
<dbReference type="Pfam" id="PF00994">
    <property type="entry name" value="MoCF_biosynth"/>
    <property type="match status" value="2"/>
</dbReference>
<evidence type="ECO:0000256" key="5">
    <source>
        <dbReference type="ARBA" id="ARBA00022505"/>
    </source>
</evidence>
<dbReference type="Gene3D" id="2.170.190.11">
    <property type="entry name" value="Molybdopterin biosynthesis moea protein, domain 3"/>
    <property type="match status" value="1"/>
</dbReference>
<sequence>MGETRGGHSGNLTDGSTEPALLSAEEALEIVLRVLQRLPPVTVHLRDALGKVLAEDIRAGDPLPPFPASIKDGYAVVASDGPGEYPVVAEARAGTHGTGVTVTPGTVAYVTTGGPIPDGADAVVQVEDTEQVHEHSHESKRVRILVQTSKGVDIRPVGCDIGKDDVVLISGQRIGPSEIGVLATVGKTMVKVYPTPKIGVLSTGDELVEPTTWCLSRGQIRDSNRAMIMAASLQHHCEVSDFGITRDDEEGLEKIMNTVISAGVDILLTSGGVSMGDKDFVKPLFHKRGTVHFSKVWMKPGKPLTFAEINTESADKMTMRKLFAFGLPGNPVSCLVCFHLFVVPTIRFLAGWADPHLFRVQARLLHPIKPDPVRPEFHSAVVRWDLNKGLGNSGFVAESTGHQRSSRILNMRSANALLELPATGSVISAGTSVSAIIISDISSAAISKSSSSPGSASPIERFRTQGVSAASHDAEFRVAILTVSDTVASGAGPDRSGPRAVSVVTSCSERLGGAKVVSTAVVPDDVSKIKDVLQRWSDIEHMDLILTLGGTGFTPRDVTPEATKELIEKETPGLLLVMMQESLKVTPFAILSRAAAGIRGSTLIINMPGNPNAVAECMEALLPVLKHGLKQIKGDKREKHPRHAPHAQAASMDAWENSYKLASGSAQTRRVVPVAVKTGGLKVTHAILCIFVLHFN</sequence>
<dbReference type="EC" id="2.7.7.75" evidence="13"/>
<dbReference type="PROSITE" id="PS01078">
    <property type="entry name" value="MOCF_BIOSYNTHESIS_1"/>
    <property type="match status" value="1"/>
</dbReference>
<comment type="caution">
    <text evidence="15">The sequence shown here is derived from an EMBL/GenBank/DDBJ whole genome shotgun (WGS) entry which is preliminary data.</text>
</comment>
<proteinExistence type="inferred from homology"/>
<organism evidence="15 16">
    <name type="scientific">Rubus argutus</name>
    <name type="common">Southern blackberry</name>
    <dbReference type="NCBI Taxonomy" id="59490"/>
    <lineage>
        <taxon>Eukaryota</taxon>
        <taxon>Viridiplantae</taxon>
        <taxon>Streptophyta</taxon>
        <taxon>Embryophyta</taxon>
        <taxon>Tracheophyta</taxon>
        <taxon>Spermatophyta</taxon>
        <taxon>Magnoliopsida</taxon>
        <taxon>eudicotyledons</taxon>
        <taxon>Gunneridae</taxon>
        <taxon>Pentapetalae</taxon>
        <taxon>rosids</taxon>
        <taxon>fabids</taxon>
        <taxon>Rosales</taxon>
        <taxon>Rosaceae</taxon>
        <taxon>Rosoideae</taxon>
        <taxon>Rosoideae incertae sedis</taxon>
        <taxon>Rubus</taxon>
    </lineage>
</organism>
<feature type="domain" description="MoaB/Mog" evidence="14">
    <location>
        <begin position="479"/>
        <end position="628"/>
    </location>
</feature>